<reference evidence="9 10" key="2">
    <citation type="submission" date="2018-03" db="EMBL/GenBank/DDBJ databases">
        <authorList>
            <person name="Keele B.F."/>
        </authorList>
    </citation>
    <scope>NUCLEOTIDE SEQUENCE [LARGE SCALE GENOMIC DNA]</scope>
    <source>
        <strain evidence="9 10">D13</strain>
    </source>
</reference>
<keyword evidence="5" id="KW-0472">Membrane</keyword>
<keyword evidence="6" id="KW-0325">Glycoprotein</keyword>
<accession>A0A2P1PRX4</accession>
<dbReference type="Proteomes" id="UP000241074">
    <property type="component" value="Chromosome"/>
</dbReference>
<dbReference type="OrthoDB" id="9150143at2"/>
<name>A0A2P1PRX4_9GAMM</name>
<dbReference type="Pfam" id="PF01822">
    <property type="entry name" value="WSC"/>
    <property type="match status" value="1"/>
</dbReference>
<sequence length="264" mass="28383">MRRPWLIGCAIVCLLAAAVVVIAASALFYVKMGTGDPTRTVRQSPAAVDLADPDQLAPIRVGERVEALSTDGWQWAIVVALPDHDTAEIDYESDQLPNERLDVRLVRRAAQPMTPESARIATPKPSGSKRGVLPSAGEASNRTGVPPPIKREPEAARDVLISGVENAYVGCFNDTSALELNGFLERSATNTPQTCIQKCRELGYAFAGLQYGESCLCGNEYGKYGESDHCDYPCTGDPAQTCGGYSTNAIYRTEGTLSIEERGP</sequence>
<evidence type="ECO:0000313" key="9">
    <source>
        <dbReference type="EMBL" id="AVP97584.1"/>
    </source>
</evidence>
<reference evidence="9 10" key="1">
    <citation type="submission" date="2018-03" db="EMBL/GenBank/DDBJ databases">
        <title>Ahniella affigens gen. nov., sp. nov., a gammaproteobacterium isolated from sandy soil near a stream.</title>
        <authorList>
            <person name="Ko Y."/>
            <person name="Kim J.-H."/>
        </authorList>
    </citation>
    <scope>NUCLEOTIDE SEQUENCE [LARGE SCALE GENOMIC DNA]</scope>
    <source>
        <strain evidence="9 10">D13</strain>
    </source>
</reference>
<protein>
    <recommendedName>
        <fullName evidence="8">WSC domain-containing protein</fullName>
    </recommendedName>
</protein>
<feature type="region of interest" description="Disordered" evidence="7">
    <location>
        <begin position="112"/>
        <end position="150"/>
    </location>
</feature>
<dbReference type="PANTHER" id="PTHR24269:SF16">
    <property type="entry name" value="PROTEIN SLG1"/>
    <property type="match status" value="1"/>
</dbReference>
<dbReference type="InterPro" id="IPR002889">
    <property type="entry name" value="WSC_carb-bd"/>
</dbReference>
<keyword evidence="4" id="KW-1133">Transmembrane helix</keyword>
<evidence type="ECO:0000256" key="2">
    <source>
        <dbReference type="ARBA" id="ARBA00022692"/>
    </source>
</evidence>
<keyword evidence="2" id="KW-0812">Transmembrane</keyword>
<evidence type="ECO:0000256" key="3">
    <source>
        <dbReference type="ARBA" id="ARBA00022729"/>
    </source>
</evidence>
<evidence type="ECO:0000256" key="7">
    <source>
        <dbReference type="SAM" id="MobiDB-lite"/>
    </source>
</evidence>
<dbReference type="GO" id="GO:0005886">
    <property type="term" value="C:plasma membrane"/>
    <property type="evidence" value="ECO:0007669"/>
    <property type="project" value="TreeGrafter"/>
</dbReference>
<keyword evidence="3" id="KW-0732">Signal</keyword>
<dbReference type="PROSITE" id="PS51212">
    <property type="entry name" value="WSC"/>
    <property type="match status" value="1"/>
</dbReference>
<organism evidence="9 10">
    <name type="scientific">Ahniella affigens</name>
    <dbReference type="NCBI Taxonomy" id="2021234"/>
    <lineage>
        <taxon>Bacteria</taxon>
        <taxon>Pseudomonadati</taxon>
        <taxon>Pseudomonadota</taxon>
        <taxon>Gammaproteobacteria</taxon>
        <taxon>Lysobacterales</taxon>
        <taxon>Rhodanobacteraceae</taxon>
        <taxon>Ahniella</taxon>
    </lineage>
</organism>
<dbReference type="EMBL" id="CP027860">
    <property type="protein sequence ID" value="AVP97584.1"/>
    <property type="molecule type" value="Genomic_DNA"/>
</dbReference>
<dbReference type="SMART" id="SM00321">
    <property type="entry name" value="WSC"/>
    <property type="match status" value="1"/>
</dbReference>
<proteinExistence type="predicted"/>
<evidence type="ECO:0000313" key="10">
    <source>
        <dbReference type="Proteomes" id="UP000241074"/>
    </source>
</evidence>
<feature type="domain" description="WSC" evidence="8">
    <location>
        <begin position="165"/>
        <end position="254"/>
    </location>
</feature>
<evidence type="ECO:0000256" key="1">
    <source>
        <dbReference type="ARBA" id="ARBA00004167"/>
    </source>
</evidence>
<dbReference type="RefSeq" id="WP_106891504.1">
    <property type="nucleotide sequence ID" value="NZ_CP027860.1"/>
</dbReference>
<keyword evidence="10" id="KW-1185">Reference proteome</keyword>
<evidence type="ECO:0000259" key="8">
    <source>
        <dbReference type="PROSITE" id="PS51212"/>
    </source>
</evidence>
<evidence type="ECO:0000256" key="4">
    <source>
        <dbReference type="ARBA" id="ARBA00022989"/>
    </source>
</evidence>
<gene>
    <name evidence="9" type="ORF">C7S18_10415</name>
</gene>
<comment type="subcellular location">
    <subcellularLocation>
        <location evidence="1">Membrane</location>
        <topology evidence="1">Single-pass membrane protein</topology>
    </subcellularLocation>
</comment>
<evidence type="ECO:0000256" key="6">
    <source>
        <dbReference type="ARBA" id="ARBA00023180"/>
    </source>
</evidence>
<dbReference type="InterPro" id="IPR051836">
    <property type="entry name" value="Kremen_rcpt"/>
</dbReference>
<dbReference type="AlphaFoldDB" id="A0A2P1PRX4"/>
<dbReference type="KEGG" id="xba:C7S18_10415"/>
<evidence type="ECO:0000256" key="5">
    <source>
        <dbReference type="ARBA" id="ARBA00023136"/>
    </source>
</evidence>
<dbReference type="PANTHER" id="PTHR24269">
    <property type="entry name" value="KREMEN PROTEIN"/>
    <property type="match status" value="1"/>
</dbReference>